<dbReference type="Ensembl" id="ENSCCET00000022566.1">
    <property type="protein sequence ID" value="ENSCCEP00000014505.1"/>
    <property type="gene ID" value="ENSCCEG00000013818.1"/>
</dbReference>
<keyword evidence="2" id="KW-1185">Reference proteome</keyword>
<proteinExistence type="predicted"/>
<evidence type="ECO:0000313" key="1">
    <source>
        <dbReference type="Ensembl" id="ENSCCEP00000014505.1"/>
    </source>
</evidence>
<reference evidence="1" key="1">
    <citation type="submission" date="2025-05" db="UniProtKB">
        <authorList>
            <consortium name="Ensembl"/>
        </authorList>
    </citation>
    <scope>IDENTIFICATION</scope>
</reference>
<organism evidence="1 2">
    <name type="scientific">Cyanistes caeruleus</name>
    <name type="common">Eurasian blue tit</name>
    <name type="synonym">Parus caeruleus</name>
    <dbReference type="NCBI Taxonomy" id="156563"/>
    <lineage>
        <taxon>Eukaryota</taxon>
        <taxon>Metazoa</taxon>
        <taxon>Chordata</taxon>
        <taxon>Craniata</taxon>
        <taxon>Vertebrata</taxon>
        <taxon>Euteleostomi</taxon>
        <taxon>Archelosauria</taxon>
        <taxon>Archosauria</taxon>
        <taxon>Dinosauria</taxon>
        <taxon>Saurischia</taxon>
        <taxon>Theropoda</taxon>
        <taxon>Coelurosauria</taxon>
        <taxon>Aves</taxon>
        <taxon>Neognathae</taxon>
        <taxon>Neoaves</taxon>
        <taxon>Telluraves</taxon>
        <taxon>Australaves</taxon>
        <taxon>Passeriformes</taxon>
        <taxon>Paridae</taxon>
        <taxon>Cyanistes</taxon>
    </lineage>
</organism>
<accession>A0A8C0V0L6</accession>
<name>A0A8C0V0L6_CYACU</name>
<evidence type="ECO:0000313" key="2">
    <source>
        <dbReference type="Proteomes" id="UP000694410"/>
    </source>
</evidence>
<dbReference type="AlphaFoldDB" id="A0A8C0V0L6"/>
<sequence>MIHIGKKTTLRLMCPQTQAFSEIFSCFKMISVAIFAHHLVRMQKSKYAQYLLFSLLSYHSLICSSITAI</sequence>
<dbReference type="Proteomes" id="UP000694410">
    <property type="component" value="Unplaced"/>
</dbReference>
<protein>
    <submittedName>
        <fullName evidence="1">Uncharacterized protein</fullName>
    </submittedName>
</protein>
<dbReference type="Ensembl" id="ENSCCET00000022563.1">
    <property type="protein sequence ID" value="ENSCCEP00000014504.1"/>
    <property type="gene ID" value="ENSCCEG00000013816.1"/>
</dbReference>